<evidence type="ECO:0000256" key="1">
    <source>
        <dbReference type="SAM" id="MobiDB-lite"/>
    </source>
</evidence>
<accession>A0A7X1HZS2</accession>
<dbReference type="GO" id="GO:0016747">
    <property type="term" value="F:acyltransferase activity, transferring groups other than amino-acyl groups"/>
    <property type="evidence" value="ECO:0007669"/>
    <property type="project" value="InterPro"/>
</dbReference>
<proteinExistence type="predicted"/>
<evidence type="ECO:0000313" key="3">
    <source>
        <dbReference type="EMBL" id="MBC2863938.1"/>
    </source>
</evidence>
<dbReference type="Pfam" id="PF08445">
    <property type="entry name" value="FR47"/>
    <property type="match status" value="1"/>
</dbReference>
<dbReference type="Gene3D" id="3.40.630.30">
    <property type="match status" value="1"/>
</dbReference>
<dbReference type="InterPro" id="IPR016181">
    <property type="entry name" value="Acyl_CoA_acyltransferase"/>
</dbReference>
<dbReference type="InterPro" id="IPR000182">
    <property type="entry name" value="GNAT_dom"/>
</dbReference>
<dbReference type="SUPFAM" id="SSF55729">
    <property type="entry name" value="Acyl-CoA N-acyltransferases (Nat)"/>
    <property type="match status" value="1"/>
</dbReference>
<protein>
    <submittedName>
        <fullName evidence="3">GNAT family N-acetyltransferase</fullName>
    </submittedName>
</protein>
<comment type="caution">
    <text evidence="3">The sequence shown here is derived from an EMBL/GenBank/DDBJ whole genome shotgun (WGS) entry which is preliminary data.</text>
</comment>
<dbReference type="PROSITE" id="PS51186">
    <property type="entry name" value="GNAT"/>
    <property type="match status" value="1"/>
</dbReference>
<evidence type="ECO:0000313" key="4">
    <source>
        <dbReference type="Proteomes" id="UP000517694"/>
    </source>
</evidence>
<dbReference type="EMBL" id="JACMHY010000001">
    <property type="protein sequence ID" value="MBC2863938.1"/>
    <property type="molecule type" value="Genomic_DNA"/>
</dbReference>
<name>A0A7X1HZS2_9ACTN</name>
<sequence length="310" mass="32351">MIRRGVRSGYGGRTGCATGTRKQAPEDRTTAEGRRVRHGELDGLDQADLQGDTGHLVWAAQATPEGRPGPGVRIRRRGTATAVASPALSGRDRIAVAGRPADAVPLVREVLAEVGPTYRPFGDAELIDALIREIDGLEPGGAPFHWMETRTAPEPVHAPGLRLGWLDAGGERQAQTLFDRFFPGSYAQPGRPGVRRWAGVYATERPDGAGEGDGERAGDGDADGGGGRLLAVAADAWSAAGCGLLAGVVAHPRARGRGLGAAVSAFVIDALVRRYGRAALMVDADNTPAVRAYERAGMRARLFGAAGRAG</sequence>
<gene>
    <name evidence="3" type="ORF">H1R13_02710</name>
</gene>
<feature type="region of interest" description="Disordered" evidence="1">
    <location>
        <begin position="1"/>
        <end position="35"/>
    </location>
</feature>
<dbReference type="InterPro" id="IPR013653">
    <property type="entry name" value="GCN5-like_dom"/>
</dbReference>
<feature type="domain" description="N-acetyltransferase" evidence="2">
    <location>
        <begin position="188"/>
        <end position="310"/>
    </location>
</feature>
<dbReference type="AlphaFoldDB" id="A0A7X1HZS2"/>
<reference evidence="3 4" key="1">
    <citation type="submission" date="2020-08" db="EMBL/GenBank/DDBJ databases">
        <title>Whole-Genome Sequence of French Clinical Streptomyces mexicanus Strain Q0842.</title>
        <authorList>
            <person name="Boxberger M."/>
            <person name="La Scola B."/>
        </authorList>
    </citation>
    <scope>NUCLEOTIDE SEQUENCE [LARGE SCALE GENOMIC DNA]</scope>
    <source>
        <strain evidence="3 4">Marseille-Q0842</strain>
    </source>
</reference>
<evidence type="ECO:0000259" key="2">
    <source>
        <dbReference type="PROSITE" id="PS51186"/>
    </source>
</evidence>
<keyword evidence="3" id="KW-0808">Transferase</keyword>
<feature type="compositionally biased region" description="Basic and acidic residues" evidence="1">
    <location>
        <begin position="23"/>
        <end position="35"/>
    </location>
</feature>
<dbReference type="Proteomes" id="UP000517694">
    <property type="component" value="Unassembled WGS sequence"/>
</dbReference>
<organism evidence="3 4">
    <name type="scientific">Streptomyces mexicanus</name>
    <dbReference type="NCBI Taxonomy" id="178566"/>
    <lineage>
        <taxon>Bacteria</taxon>
        <taxon>Bacillati</taxon>
        <taxon>Actinomycetota</taxon>
        <taxon>Actinomycetes</taxon>
        <taxon>Kitasatosporales</taxon>
        <taxon>Streptomycetaceae</taxon>
        <taxon>Streptomyces</taxon>
    </lineage>
</organism>
<keyword evidence="4" id="KW-1185">Reference proteome</keyword>
<dbReference type="OrthoDB" id="3700890at2"/>